<sequence length="88" mass="10063">MSVNEEQAYQVSSKSLQQYQVSCQFAYVFAPPYLRFWMSIVKNMECRFPAMLVLLLGREFYRGMYGNSGGMEPSTLDLSEKLGGHFGD</sequence>
<reference evidence="1 2" key="1">
    <citation type="journal article" date="2019" name="Sci. Rep.">
        <title>Orb-weaving spider Araneus ventricosus genome elucidates the spidroin gene catalogue.</title>
        <authorList>
            <person name="Kono N."/>
            <person name="Nakamura H."/>
            <person name="Ohtoshi R."/>
            <person name="Moran D.A.P."/>
            <person name="Shinohara A."/>
            <person name="Yoshida Y."/>
            <person name="Fujiwara M."/>
            <person name="Mori M."/>
            <person name="Tomita M."/>
            <person name="Arakawa K."/>
        </authorList>
    </citation>
    <scope>NUCLEOTIDE SEQUENCE [LARGE SCALE GENOMIC DNA]</scope>
</reference>
<keyword evidence="2" id="KW-1185">Reference proteome</keyword>
<accession>A0A4Y2TRY0</accession>
<organism evidence="1 2">
    <name type="scientific">Araneus ventricosus</name>
    <name type="common">Orbweaver spider</name>
    <name type="synonym">Epeira ventricosa</name>
    <dbReference type="NCBI Taxonomy" id="182803"/>
    <lineage>
        <taxon>Eukaryota</taxon>
        <taxon>Metazoa</taxon>
        <taxon>Ecdysozoa</taxon>
        <taxon>Arthropoda</taxon>
        <taxon>Chelicerata</taxon>
        <taxon>Arachnida</taxon>
        <taxon>Araneae</taxon>
        <taxon>Araneomorphae</taxon>
        <taxon>Entelegynae</taxon>
        <taxon>Araneoidea</taxon>
        <taxon>Araneidae</taxon>
        <taxon>Araneus</taxon>
    </lineage>
</organism>
<name>A0A4Y2TRY0_ARAVE</name>
<proteinExistence type="predicted"/>
<dbReference type="EMBL" id="BGPR01030704">
    <property type="protein sequence ID" value="GBO03399.1"/>
    <property type="molecule type" value="Genomic_DNA"/>
</dbReference>
<dbReference type="AlphaFoldDB" id="A0A4Y2TRY0"/>
<evidence type="ECO:0000313" key="1">
    <source>
        <dbReference type="EMBL" id="GBO03399.1"/>
    </source>
</evidence>
<evidence type="ECO:0000313" key="2">
    <source>
        <dbReference type="Proteomes" id="UP000499080"/>
    </source>
</evidence>
<comment type="caution">
    <text evidence="1">The sequence shown here is derived from an EMBL/GenBank/DDBJ whole genome shotgun (WGS) entry which is preliminary data.</text>
</comment>
<dbReference type="Proteomes" id="UP000499080">
    <property type="component" value="Unassembled WGS sequence"/>
</dbReference>
<gene>
    <name evidence="1" type="ORF">AVEN_176479_1</name>
</gene>
<protein>
    <submittedName>
        <fullName evidence="1">Uncharacterized protein</fullName>
    </submittedName>
</protein>